<feature type="chain" id="PRO_5040891834" evidence="3">
    <location>
        <begin position="28"/>
        <end position="440"/>
    </location>
</feature>
<feature type="compositionally biased region" description="Polar residues" evidence="1">
    <location>
        <begin position="235"/>
        <end position="245"/>
    </location>
</feature>
<name>A0A9W9KHW3_9EURO</name>
<reference evidence="4" key="1">
    <citation type="submission" date="2022-11" db="EMBL/GenBank/DDBJ databases">
        <authorList>
            <person name="Petersen C."/>
        </authorList>
    </citation>
    <scope>NUCLEOTIDE SEQUENCE</scope>
    <source>
        <strain evidence="4">IBT 30069</strain>
    </source>
</reference>
<sequence>MTPPVASFSSLLPALSLLLVHISPVSGTEAHIQVPRSRTIHPPVDKSLLAIQIGSIVASYVIFVAILLGLVLFVGRRLRRTVQSSNFSLQMEMLNPVKAPVSMDPSPITPITQNLPSPSKSSVFTSWGSIPRGSRPSHASMNGSMVTVDESVIASDRQRAEDEMERLYAAVMEHDAQKAAGVNVSSVRHSDSQTGSPDSQYTNPFTDRAASQISVAAAPPVPPKSPRHTNRLSKLFSSKSATPSNPDAGRLKSPKLPMPIRKLGISSPLASPDVHASSSYGNDQQPLSPRLYIPGPPPSAPSSNAAGSSFAPRQGIPLGQVMSPRIRTRVPPAPLTLTTTTPTTASPSQPKSSSLPFRDAYPQQSAPATKTTFLERPVKRNGPVTGMPTPYTPYMPFTPVTPFTPGRTVTRRQRKREEKGNGLRVLHEDDLVKDEGDMWG</sequence>
<proteinExistence type="predicted"/>
<comment type="caution">
    <text evidence="4">The sequence shown here is derived from an EMBL/GenBank/DDBJ whole genome shotgun (WGS) entry which is preliminary data.</text>
</comment>
<feature type="compositionally biased region" description="Low complexity" evidence="1">
    <location>
        <begin position="209"/>
        <end position="218"/>
    </location>
</feature>
<dbReference type="Proteomes" id="UP001149165">
    <property type="component" value="Unassembled WGS sequence"/>
</dbReference>
<keyword evidence="5" id="KW-1185">Reference proteome</keyword>
<evidence type="ECO:0000256" key="1">
    <source>
        <dbReference type="SAM" id="MobiDB-lite"/>
    </source>
</evidence>
<reference evidence="4" key="2">
    <citation type="journal article" date="2023" name="IMA Fungus">
        <title>Comparative genomic study of the Penicillium genus elucidates a diverse pangenome and 15 lateral gene transfer events.</title>
        <authorList>
            <person name="Petersen C."/>
            <person name="Sorensen T."/>
            <person name="Nielsen M.R."/>
            <person name="Sondergaard T.E."/>
            <person name="Sorensen J.L."/>
            <person name="Fitzpatrick D.A."/>
            <person name="Frisvad J.C."/>
            <person name="Nielsen K.L."/>
        </authorList>
    </citation>
    <scope>NUCLEOTIDE SEQUENCE</scope>
    <source>
        <strain evidence="4">IBT 30069</strain>
    </source>
</reference>
<gene>
    <name evidence="4" type="ORF">N7456_003101</name>
</gene>
<accession>A0A9W9KHW3</accession>
<feature type="signal peptide" evidence="3">
    <location>
        <begin position="1"/>
        <end position="27"/>
    </location>
</feature>
<keyword evidence="2" id="KW-1133">Transmembrane helix</keyword>
<feature type="compositionally biased region" description="Low complexity" evidence="1">
    <location>
        <begin position="335"/>
        <end position="356"/>
    </location>
</feature>
<feature type="compositionally biased region" description="Low complexity" evidence="1">
    <location>
        <begin position="382"/>
        <end position="408"/>
    </location>
</feature>
<evidence type="ECO:0000256" key="2">
    <source>
        <dbReference type="SAM" id="Phobius"/>
    </source>
</evidence>
<keyword evidence="2" id="KW-0472">Membrane</keyword>
<dbReference type="AlphaFoldDB" id="A0A9W9KHW3"/>
<protein>
    <submittedName>
        <fullName evidence="4">Uncharacterized protein</fullName>
    </submittedName>
</protein>
<feature type="compositionally biased region" description="Polar residues" evidence="1">
    <location>
        <begin position="362"/>
        <end position="372"/>
    </location>
</feature>
<organism evidence="4 5">
    <name type="scientific">Penicillium angulare</name>
    <dbReference type="NCBI Taxonomy" id="116970"/>
    <lineage>
        <taxon>Eukaryota</taxon>
        <taxon>Fungi</taxon>
        <taxon>Dikarya</taxon>
        <taxon>Ascomycota</taxon>
        <taxon>Pezizomycotina</taxon>
        <taxon>Eurotiomycetes</taxon>
        <taxon>Eurotiomycetidae</taxon>
        <taxon>Eurotiales</taxon>
        <taxon>Aspergillaceae</taxon>
        <taxon>Penicillium</taxon>
    </lineage>
</organism>
<evidence type="ECO:0000256" key="3">
    <source>
        <dbReference type="SAM" id="SignalP"/>
    </source>
</evidence>
<feature type="compositionally biased region" description="Polar residues" evidence="1">
    <location>
        <begin position="183"/>
        <end position="205"/>
    </location>
</feature>
<dbReference type="EMBL" id="JAPQKH010000003">
    <property type="protein sequence ID" value="KAJ5106426.1"/>
    <property type="molecule type" value="Genomic_DNA"/>
</dbReference>
<feature type="compositionally biased region" description="Low complexity" evidence="1">
    <location>
        <begin position="301"/>
        <end position="312"/>
    </location>
</feature>
<feature type="transmembrane region" description="Helical" evidence="2">
    <location>
        <begin position="51"/>
        <end position="74"/>
    </location>
</feature>
<evidence type="ECO:0000313" key="4">
    <source>
        <dbReference type="EMBL" id="KAJ5106426.1"/>
    </source>
</evidence>
<evidence type="ECO:0000313" key="5">
    <source>
        <dbReference type="Proteomes" id="UP001149165"/>
    </source>
</evidence>
<dbReference type="OrthoDB" id="4524805at2759"/>
<keyword evidence="2" id="KW-0812">Transmembrane</keyword>
<feature type="region of interest" description="Disordered" evidence="1">
    <location>
        <begin position="180"/>
        <end position="422"/>
    </location>
</feature>
<keyword evidence="3" id="KW-0732">Signal</keyword>
<feature type="compositionally biased region" description="Polar residues" evidence="1">
    <location>
        <begin position="276"/>
        <end position="287"/>
    </location>
</feature>